<dbReference type="GO" id="GO:0000077">
    <property type="term" value="P:DNA damage checkpoint signaling"/>
    <property type="evidence" value="ECO:0007669"/>
    <property type="project" value="TreeGrafter"/>
</dbReference>
<keyword evidence="7" id="KW-1185">Reference proteome</keyword>
<dbReference type="AlphaFoldDB" id="A0A183IT40"/>
<feature type="compositionally biased region" description="Polar residues" evidence="4">
    <location>
        <begin position="258"/>
        <end position="276"/>
    </location>
</feature>
<reference evidence="6 7" key="2">
    <citation type="submission" date="2018-11" db="EMBL/GenBank/DDBJ databases">
        <authorList>
            <consortium name="Pathogen Informatics"/>
        </authorList>
    </citation>
    <scope>NUCLEOTIDE SEQUENCE [LARGE SCALE GENOMIC DNA]</scope>
</reference>
<protein>
    <submittedName>
        <fullName evidence="8">Tudor domain-containing protein</fullName>
    </submittedName>
</protein>
<dbReference type="PROSITE" id="PS50172">
    <property type="entry name" value="BRCT"/>
    <property type="match status" value="2"/>
</dbReference>
<dbReference type="SUPFAM" id="SSF52113">
    <property type="entry name" value="BRCT domain"/>
    <property type="match status" value="2"/>
</dbReference>
<evidence type="ECO:0000256" key="1">
    <source>
        <dbReference type="ARBA" id="ARBA00004123"/>
    </source>
</evidence>
<feature type="compositionally biased region" description="Polar residues" evidence="4">
    <location>
        <begin position="77"/>
        <end position="86"/>
    </location>
</feature>
<evidence type="ECO:0000313" key="8">
    <source>
        <dbReference type="WBParaSite" id="SBAD_0000705001-mRNA-1"/>
    </source>
</evidence>
<feature type="domain" description="BRCT" evidence="5">
    <location>
        <begin position="667"/>
        <end position="735"/>
    </location>
</feature>
<keyword evidence="3" id="KW-0539">Nucleus</keyword>
<dbReference type="EMBL" id="UZAM01010044">
    <property type="protein sequence ID" value="VDP10822.1"/>
    <property type="molecule type" value="Genomic_DNA"/>
</dbReference>
<feature type="region of interest" description="Disordered" evidence="4">
    <location>
        <begin position="361"/>
        <end position="429"/>
    </location>
</feature>
<accession>A0A183IT40</accession>
<dbReference type="GO" id="GO:0042393">
    <property type="term" value="F:histone binding"/>
    <property type="evidence" value="ECO:0007669"/>
    <property type="project" value="TreeGrafter"/>
</dbReference>
<dbReference type="GO" id="GO:0045944">
    <property type="term" value="P:positive regulation of transcription by RNA polymerase II"/>
    <property type="evidence" value="ECO:0007669"/>
    <property type="project" value="TreeGrafter"/>
</dbReference>
<feature type="region of interest" description="Disordered" evidence="4">
    <location>
        <begin position="625"/>
        <end position="656"/>
    </location>
</feature>
<dbReference type="InterPro" id="IPR047252">
    <property type="entry name" value="TP53BP1-like"/>
</dbReference>
<dbReference type="Gene3D" id="2.30.30.140">
    <property type="match status" value="1"/>
</dbReference>
<proteinExistence type="predicted"/>
<dbReference type="Pfam" id="PF16770">
    <property type="entry name" value="RTT107_BRCT_5"/>
    <property type="match status" value="1"/>
</dbReference>
<dbReference type="PANTHER" id="PTHR15321:SF3">
    <property type="entry name" value="TP53-BINDING PROTEIN 1"/>
    <property type="match status" value="1"/>
</dbReference>
<dbReference type="InterPro" id="IPR047249">
    <property type="entry name" value="BRCT_p53bp1-like_rpt1"/>
</dbReference>
<dbReference type="InterPro" id="IPR047250">
    <property type="entry name" value="BRCT_p53bp1-like_rpt2"/>
</dbReference>
<dbReference type="PANTHER" id="PTHR15321">
    <property type="entry name" value="TUMOR SUPPRESSOR P53-BINDING PROTEIN 1"/>
    <property type="match status" value="1"/>
</dbReference>
<comment type="subcellular location">
    <subcellularLocation>
        <location evidence="1">Nucleus</location>
    </subcellularLocation>
</comment>
<feature type="compositionally biased region" description="Low complexity" evidence="4">
    <location>
        <begin position="373"/>
        <end position="382"/>
    </location>
</feature>
<dbReference type="CDD" id="cd17745">
    <property type="entry name" value="BRCT_p53bp1_rpt1"/>
    <property type="match status" value="1"/>
</dbReference>
<gene>
    <name evidence="6" type="ORF">SBAD_LOCUS6787</name>
</gene>
<dbReference type="InterPro" id="IPR036420">
    <property type="entry name" value="BRCT_dom_sf"/>
</dbReference>
<evidence type="ECO:0000313" key="7">
    <source>
        <dbReference type="Proteomes" id="UP000270296"/>
    </source>
</evidence>
<sequence>MEFIEKIVNESDNITEPPNSEVADTSTSDGLDRMSDFGVQDSQEHSETEPAESLLETQELGSRASGVSEALVETQEPKTSGPTASSAMLEVQPQDTTETSVAESDASPTSEETTETKPITLSHDDQKQKTPEKGQVNGMERENPKTRLRKQNSGVKSPLKRPFIQDAEPQVVIRRMSKKLKEADASLDSSVKKISKIQASSPKHRTSTDSSKRINRGNLMKTPSKTRIPKEIDPYRFDESEDSVAEPLKHLCLTKATRNGKNDSVSPNSSRTQTFGSGRRKGLAKRLHDASGDSAGSSDHYMYRVTVLERTVVERLDFDSLKVIKKVVIDKVQSTKLTSKINARLYRRLDGSKVYGLKVSKSVSSTHEGEGSGSASLFSEESSQVKKNPVPKVRVGSPKSERRKRAKTNDESPMNYSYRLDESETQTLSPQEQMNVDMSTNTSSVLRPGCRVLAKWKDKNFYPGNVLLKDGFGRYKVRFLDGALRDMPQPDIVPISHFKKGSVLMVTTFADDGEEELQPVEIIECPSTSDSQVWYEGTYVVKNKITNSTEKVSWTKLVIDVDQTKSFVTSFINKAAQDVVTENITESRQRRNRGVNTSRSYSPDLEEIKRRRKDVLELSVTKGVSTPDTSVRKKTLKKTETGAGTPKVVRSTKNEEKPPVPFMKKLVRQLIEERGGQVLEDFDADRSNCFLIADKFYRTHKYLSALVFAVPCVSHIWIHNCVSEKKLLDYKNYVLPAGLSLETGRIVEWHSECPHLLDGLTIHVHTENHPNNLAALDFVQIWAPLLKCMGGEVLPIMPDPSDPRSKLDILLTDASCTKELLGVAEKLGADVVSSEWLIQAIITGERPVASNNVKYRFDYVESASES</sequence>
<dbReference type="CDD" id="cd17724">
    <property type="entry name" value="BRCT_p53bp1_rpt2"/>
    <property type="match status" value="1"/>
</dbReference>
<feature type="region of interest" description="Disordered" evidence="4">
    <location>
        <begin position="258"/>
        <end position="296"/>
    </location>
</feature>
<organism evidence="8">
    <name type="scientific">Soboliphyme baturini</name>
    <dbReference type="NCBI Taxonomy" id="241478"/>
    <lineage>
        <taxon>Eukaryota</taxon>
        <taxon>Metazoa</taxon>
        <taxon>Ecdysozoa</taxon>
        <taxon>Nematoda</taxon>
        <taxon>Enoplea</taxon>
        <taxon>Dorylaimia</taxon>
        <taxon>Dioctophymatida</taxon>
        <taxon>Dioctophymatoidea</taxon>
        <taxon>Soboliphymatidae</taxon>
        <taxon>Soboliphyme</taxon>
    </lineage>
</organism>
<dbReference type="GO" id="GO:0005634">
    <property type="term" value="C:nucleus"/>
    <property type="evidence" value="ECO:0007669"/>
    <property type="project" value="UniProtKB-SubCell"/>
</dbReference>
<dbReference type="InterPro" id="IPR056492">
    <property type="entry name" value="SH3_Hsr9"/>
</dbReference>
<evidence type="ECO:0000256" key="4">
    <source>
        <dbReference type="SAM" id="MobiDB-lite"/>
    </source>
</evidence>
<keyword evidence="2" id="KW-0227">DNA damage</keyword>
<feature type="domain" description="BRCT" evidence="5">
    <location>
        <begin position="785"/>
        <end position="845"/>
    </location>
</feature>
<dbReference type="SMART" id="SM00292">
    <property type="entry name" value="BRCT"/>
    <property type="match status" value="2"/>
</dbReference>
<dbReference type="Pfam" id="PF24680">
    <property type="entry name" value="SH3_Hsr9"/>
    <property type="match status" value="1"/>
</dbReference>
<name>A0A183IT40_9BILA</name>
<feature type="compositionally biased region" description="Basic and acidic residues" evidence="4">
    <location>
        <begin position="122"/>
        <end position="132"/>
    </location>
</feature>
<feature type="region of interest" description="Disordered" evidence="4">
    <location>
        <begin position="1"/>
        <end position="163"/>
    </location>
</feature>
<dbReference type="Gene3D" id="3.40.50.10190">
    <property type="entry name" value="BRCT domain"/>
    <property type="match status" value="2"/>
</dbReference>
<dbReference type="Pfam" id="PF18428">
    <property type="entry name" value="BRCT_3"/>
    <property type="match status" value="1"/>
</dbReference>
<feature type="compositionally biased region" description="Polar residues" evidence="4">
    <location>
        <begin position="10"/>
        <end position="29"/>
    </location>
</feature>
<reference evidence="8" key="1">
    <citation type="submission" date="2016-06" db="UniProtKB">
        <authorList>
            <consortium name="WormBaseParasite"/>
        </authorList>
    </citation>
    <scope>IDENTIFICATION</scope>
</reference>
<feature type="compositionally biased region" description="Polar residues" evidence="4">
    <location>
        <begin position="93"/>
        <end position="102"/>
    </location>
</feature>
<dbReference type="OrthoDB" id="129353at2759"/>
<dbReference type="WBParaSite" id="SBAD_0000705001-mRNA-1">
    <property type="protein sequence ID" value="SBAD_0000705001-mRNA-1"/>
    <property type="gene ID" value="SBAD_0000705001"/>
</dbReference>
<evidence type="ECO:0000256" key="3">
    <source>
        <dbReference type="ARBA" id="ARBA00023242"/>
    </source>
</evidence>
<feature type="region of interest" description="Disordered" evidence="4">
    <location>
        <begin position="193"/>
        <end position="226"/>
    </location>
</feature>
<dbReference type="Proteomes" id="UP000270296">
    <property type="component" value="Unassembled WGS sequence"/>
</dbReference>
<evidence type="ECO:0000259" key="5">
    <source>
        <dbReference type="PROSITE" id="PS50172"/>
    </source>
</evidence>
<evidence type="ECO:0000256" key="2">
    <source>
        <dbReference type="ARBA" id="ARBA00022763"/>
    </source>
</evidence>
<evidence type="ECO:0000313" key="6">
    <source>
        <dbReference type="EMBL" id="VDP10822.1"/>
    </source>
</evidence>
<dbReference type="SUPFAM" id="SSF63748">
    <property type="entry name" value="Tudor/PWWP/MBT"/>
    <property type="match status" value="1"/>
</dbReference>
<dbReference type="InterPro" id="IPR001357">
    <property type="entry name" value="BRCT_dom"/>
</dbReference>